<proteinExistence type="predicted"/>
<evidence type="ECO:0000313" key="2">
    <source>
        <dbReference type="EMBL" id="KAJ5074706.1"/>
    </source>
</evidence>
<dbReference type="EMBL" id="JAPDFW010000069">
    <property type="protein sequence ID" value="KAJ5074706.1"/>
    <property type="molecule type" value="Genomic_DNA"/>
</dbReference>
<evidence type="ECO:0000313" key="3">
    <source>
        <dbReference type="Proteomes" id="UP001149090"/>
    </source>
</evidence>
<feature type="compositionally biased region" description="Polar residues" evidence="1">
    <location>
        <begin position="829"/>
        <end position="845"/>
    </location>
</feature>
<sequence>MNSIKNESLKIVENLIIQTHSFLLVKVFEENDQSIKEKIKEIAQKNFSKAFSNVSNIETNFSQIEIEKTLGILQKKIVNSSINYFKLIITEFTPIIDLDPFRINNLKKSKSKSKIILPSTQDANETIEDHRENTSKYFILQTLYLSFETMIQNNKSNEFSIVSQELIESISSHLELIYSKAVRFIAGQCLGSLTEYDDHFQMLSSLFLTQIKPTSRKNARSLVTYEKAIKCLKFEIANSVRANLTLKFLDSYITILGKIDRGVHRKEACKTLSEFSHRFFPQINDDSKTQNQKTENILNLQKEYLNLYQNFMDSLEKCYNIVLKWSKKTKHMIFCYHYLLSTISNSIKNNPTLRITYLQLANKFYHNLANEFIESDSKTFINMTKSFILFLLPNITKKTTQINNEEIELISTTISTMGEKKIDTTLEIIIEHLKNPELRFDYKIAIVKSLGLLVEKHSKYLSENKEIFPLISSILLEPRKLINNTYDEQLSTKNIPLPQIQLNEMLVAASLSTFPCICSQKEEENAIIIQNLVELTLHDNREISNFAFLGLQKMISKDPSQSSKMFNYIFKLMLKIFENIGHFIEVSIKIQDNFASFFKLSQQLSFIITSFQANLKTSESHNPSISLKTWVSLRIQFEACCLLWLSCPEIWIGMEISRLMSTFHNSQFQNFENQLIQIFDSSEPEVTDTEYSETEYEKNSFLGDIPYLADACINTIENLEQNQLFQFIHSNYSEYSYSFNYAWNSLCQYFINSINTHTFLSYPDSLQSGLSKLIWNQFHFLCSIVDVSTHSIKKLIQVFPFEKITEKHQIKPNRRDTLMLLTKTDSESGRNLSKSSEYESTNIPKEELNTSPQITRNTKFEIDKEFVEFQTFDSEINLNLLSNFFVIALRFLLSDKESIRNEAINHIIDMQPNSFLIFLSVISDYEKKLVESGNQQKFSSILKSIQDSLLPMILEFIKKVPVSFVNESKELNEIMDSVFSKWTQNGVEKLDISNKNNLDIFVSITSVYFDKIQKNENQNQNQNQIYSIIMFLIQLFDESILKKIQNKEEKKKILQNSFNSLAILLNLYKNENQELKIGLEILNKAIGLATELNLDDQQIQYFLFSFLKNNIQHCNFYLDQSFDLIMNEKETSRLKLTHFFQALVQNIKENPDKWISDEKIGIPIHKILALILIHINSEENNIRSFAHDLVIGLSKLKNNPIHPGKEGLNVLASITHPNQHVYFNLAKKYFDSIAPKFPQYSSQIIMEISKKVKFLQQQTRFRIVQLLRYFTRNFPHFVSKEIESAKNILDSMIELSNEFFNDNYLIPSLSSLWKSLFGKKSSHNSTKDSDTVSNSKAKILDFVLEHLLQKFTPDKDQKTTTKYSISLLKVINVNICRKDPKYAFKFFAKYLMNFKVCSSNINKFYKETKEKITESSPYQETIILLLDDLIFENGIFCVEEIPVFLQHSFVKNPNNEIGNNIIYYLINSLVIQYSQKQEIKKNSEELLELIKSMQKSKLLERNEKNAKILSMLVDFFQELQPNFGEKWKDIMFSWAIRTEDEKLANNCLNGFYLLTKNYPELLIQRLIIFGLSTFEQQKWELFGNITAIFTEIIKNHHKELSAESFTQIAKFGSLLLFSYSSKIFEKGLEIMSLLALLKPQRNFDPNQIFINTMPIWLDKTKSSQRSSVDTPIIRAIIRGFTIESFVDSSMEILEMFAISMEKVLSTQNNHLLLSYILICGIVFLAGQQEEAKEKIHQFSQKCKSFHKSFSVKFYNLFKSNLKIEENNQENEFITEFFKIFAESSQTNGYFFISILKIFLLFSSNQNHQLKIIILKMIPSVLTSFRMDWNQIGYEELLDILKITSHSTSSIVVQESEKVFSSVFPHISHNVSIDGLDFINKQISIEDLKLKSIKEMKQKILEKQIYQGFDEDLFLKDDVFLERFEKFKSDIF</sequence>
<gene>
    <name evidence="2" type="ORF">M0811_08061</name>
</gene>
<dbReference type="SUPFAM" id="SSF48371">
    <property type="entry name" value="ARM repeat"/>
    <property type="match status" value="1"/>
</dbReference>
<dbReference type="OMA" id="ICETLIH"/>
<dbReference type="OrthoDB" id="18116at2759"/>
<comment type="caution">
    <text evidence="2">The sequence shown here is derived from an EMBL/GenBank/DDBJ whole genome shotgun (WGS) entry which is preliminary data.</text>
</comment>
<dbReference type="Proteomes" id="UP001149090">
    <property type="component" value="Unassembled WGS sequence"/>
</dbReference>
<evidence type="ECO:0000256" key="1">
    <source>
        <dbReference type="SAM" id="MobiDB-lite"/>
    </source>
</evidence>
<feature type="region of interest" description="Disordered" evidence="1">
    <location>
        <begin position="826"/>
        <end position="845"/>
    </location>
</feature>
<keyword evidence="3" id="KW-1185">Reference proteome</keyword>
<accession>A0A9Q0LJQ8</accession>
<organism evidence="2 3">
    <name type="scientific">Anaeramoeba ignava</name>
    <name type="common">Anaerobic marine amoeba</name>
    <dbReference type="NCBI Taxonomy" id="1746090"/>
    <lineage>
        <taxon>Eukaryota</taxon>
        <taxon>Metamonada</taxon>
        <taxon>Anaeramoebidae</taxon>
        <taxon>Anaeramoeba</taxon>
    </lineage>
</organism>
<name>A0A9Q0LJQ8_ANAIG</name>
<protein>
    <submittedName>
        <fullName evidence="2">Uncharacterized protein</fullName>
    </submittedName>
</protein>
<dbReference type="InterPro" id="IPR016024">
    <property type="entry name" value="ARM-type_fold"/>
</dbReference>
<reference evidence="2" key="1">
    <citation type="submission" date="2022-10" db="EMBL/GenBank/DDBJ databases">
        <title>Novel sulphate-reducing endosymbionts in the free-living metamonad Anaeramoeba.</title>
        <authorList>
            <person name="Jerlstrom-Hultqvist J."/>
            <person name="Cepicka I."/>
            <person name="Gallot-Lavallee L."/>
            <person name="Salas-Leiva D."/>
            <person name="Curtis B.A."/>
            <person name="Zahonova K."/>
            <person name="Pipaliya S."/>
            <person name="Dacks J."/>
            <person name="Roger A.J."/>
        </authorList>
    </citation>
    <scope>NUCLEOTIDE SEQUENCE</scope>
    <source>
        <strain evidence="2">BMAN</strain>
    </source>
</reference>